<accession>A0A846ZJR7</accession>
<proteinExistence type="predicted"/>
<keyword evidence="3" id="KW-1185">Reference proteome</keyword>
<evidence type="ECO:0000313" key="3">
    <source>
        <dbReference type="Proteomes" id="UP000541636"/>
    </source>
</evidence>
<feature type="compositionally biased region" description="Basic and acidic residues" evidence="1">
    <location>
        <begin position="110"/>
        <end position="119"/>
    </location>
</feature>
<feature type="region of interest" description="Disordered" evidence="1">
    <location>
        <begin position="93"/>
        <end position="121"/>
    </location>
</feature>
<dbReference type="Proteomes" id="UP000541636">
    <property type="component" value="Unassembled WGS sequence"/>
</dbReference>
<protein>
    <submittedName>
        <fullName evidence="2">Uncharacterized protein</fullName>
    </submittedName>
</protein>
<evidence type="ECO:0000313" key="2">
    <source>
        <dbReference type="EMBL" id="NKZ38545.1"/>
    </source>
</evidence>
<dbReference type="RefSeq" id="WP_168608828.1">
    <property type="nucleotide sequence ID" value="NZ_JAAZQD010000002.1"/>
</dbReference>
<evidence type="ECO:0000256" key="1">
    <source>
        <dbReference type="SAM" id="MobiDB-lite"/>
    </source>
</evidence>
<name>A0A846ZJR7_9GAMM</name>
<organism evidence="2 3">
    <name type="scientific">Oleiagrimonas citrea</name>
    <dbReference type="NCBI Taxonomy" id="1665687"/>
    <lineage>
        <taxon>Bacteria</taxon>
        <taxon>Pseudomonadati</taxon>
        <taxon>Pseudomonadota</taxon>
        <taxon>Gammaproteobacteria</taxon>
        <taxon>Lysobacterales</taxon>
        <taxon>Rhodanobacteraceae</taxon>
        <taxon>Oleiagrimonas</taxon>
    </lineage>
</organism>
<sequence length="146" mass="15376">MPSLQAFRQGSTSLQQAIALLGQPVSMGTEQAQGAQRQVVRWRGVTPAATEHDTARSLGHTAARSAVSSSIRHGLSRLFGSMSSHGTAQDIANDAARSTADQAGSQARASADRAIEKSGKGSRPWTCTLYFTQGGLYQSGRCAVDR</sequence>
<dbReference type="AlphaFoldDB" id="A0A846ZJR7"/>
<gene>
    <name evidence="2" type="ORF">HF690_06175</name>
</gene>
<feature type="compositionally biased region" description="Polar residues" evidence="1">
    <location>
        <begin position="99"/>
        <end position="108"/>
    </location>
</feature>
<comment type="caution">
    <text evidence="2">The sequence shown here is derived from an EMBL/GenBank/DDBJ whole genome shotgun (WGS) entry which is preliminary data.</text>
</comment>
<dbReference type="EMBL" id="JAAZQD010000002">
    <property type="protein sequence ID" value="NKZ38545.1"/>
    <property type="molecule type" value="Genomic_DNA"/>
</dbReference>
<reference evidence="2 3" key="1">
    <citation type="journal article" date="2017" name="Int. J. Syst. Evol. Microbiol.">
        <title>Oleiagrimonas citrea sp. nov., a marine bacterium isolated from tidal flat sediment and emended description of the genus Oleiagrimonas Fang et al. 2015 and Oleiagrimonas soli.</title>
        <authorList>
            <person name="Yang S.H."/>
            <person name="Seo H.S."/>
            <person name="Seong C.N."/>
            <person name="Kwon K.K."/>
        </authorList>
    </citation>
    <scope>NUCLEOTIDE SEQUENCE [LARGE SCALE GENOMIC DNA]</scope>
    <source>
        <strain evidence="2 3">MEBiC09124</strain>
    </source>
</reference>